<reference evidence="2 3" key="1">
    <citation type="submission" date="2018-06" db="EMBL/GenBank/DDBJ databases">
        <title>Draft genome sequence of Modestobacter versicolor CP153-2.</title>
        <authorList>
            <person name="Gundlapally S.R."/>
        </authorList>
    </citation>
    <scope>NUCLEOTIDE SEQUENCE [LARGE SCALE GENOMIC DNA]</scope>
    <source>
        <strain evidence="2 3">CP153-2</strain>
    </source>
</reference>
<dbReference type="AlphaFoldDB" id="A0A323V2H0"/>
<dbReference type="EMBL" id="QKNV01000741">
    <property type="protein sequence ID" value="PZA18711.1"/>
    <property type="molecule type" value="Genomic_DNA"/>
</dbReference>
<evidence type="ECO:0000313" key="2">
    <source>
        <dbReference type="EMBL" id="PZA18711.1"/>
    </source>
</evidence>
<feature type="non-terminal residue" evidence="2">
    <location>
        <position position="132"/>
    </location>
</feature>
<dbReference type="PANTHER" id="PTHR34203:SF15">
    <property type="entry name" value="SLL1173 PROTEIN"/>
    <property type="match status" value="1"/>
</dbReference>
<dbReference type="InterPro" id="IPR029063">
    <property type="entry name" value="SAM-dependent_MTases_sf"/>
</dbReference>
<dbReference type="PANTHER" id="PTHR34203">
    <property type="entry name" value="METHYLTRANSFERASE, FKBM FAMILY PROTEIN"/>
    <property type="match status" value="1"/>
</dbReference>
<evidence type="ECO:0000259" key="1">
    <source>
        <dbReference type="Pfam" id="PF05050"/>
    </source>
</evidence>
<gene>
    <name evidence="2" type="ORF">DMO24_24640</name>
</gene>
<accession>A0A323V2H0</accession>
<dbReference type="NCBIfam" id="TIGR01444">
    <property type="entry name" value="fkbM_fam"/>
    <property type="match status" value="1"/>
</dbReference>
<organism evidence="2 3">
    <name type="scientific">Modestobacter versicolor</name>
    <dbReference type="NCBI Taxonomy" id="429133"/>
    <lineage>
        <taxon>Bacteria</taxon>
        <taxon>Bacillati</taxon>
        <taxon>Actinomycetota</taxon>
        <taxon>Actinomycetes</taxon>
        <taxon>Geodermatophilales</taxon>
        <taxon>Geodermatophilaceae</taxon>
        <taxon>Modestobacter</taxon>
    </lineage>
</organism>
<dbReference type="InterPro" id="IPR006342">
    <property type="entry name" value="FkbM_mtfrase"/>
</dbReference>
<keyword evidence="3" id="KW-1185">Reference proteome</keyword>
<dbReference type="SUPFAM" id="SSF53335">
    <property type="entry name" value="S-adenosyl-L-methionine-dependent methyltransferases"/>
    <property type="match status" value="1"/>
</dbReference>
<dbReference type="Proteomes" id="UP000247602">
    <property type="component" value="Unassembled WGS sequence"/>
</dbReference>
<proteinExistence type="predicted"/>
<feature type="domain" description="Methyltransferase FkbM" evidence="1">
    <location>
        <begin position="15"/>
        <end position="109"/>
    </location>
</feature>
<comment type="caution">
    <text evidence="2">The sequence shown here is derived from an EMBL/GenBank/DDBJ whole genome shotgun (WGS) entry which is preliminary data.</text>
</comment>
<dbReference type="InterPro" id="IPR052514">
    <property type="entry name" value="SAM-dependent_MTase"/>
</dbReference>
<sequence length="132" mass="14235">MADRSGTAIFHICPDNEGESSLLGADGGESCQVQVTCLDDLFRDRLPARPRLLKMDAEGVEPAILRGGRRWFDEQGPDMVICEINRGALASAGAGEMEIRDFFAARGYRAALIAIPGAPGLDLGGGNYYRYL</sequence>
<dbReference type="Pfam" id="PF05050">
    <property type="entry name" value="Methyltransf_21"/>
    <property type="match status" value="1"/>
</dbReference>
<protein>
    <recommendedName>
        <fullName evidence="1">Methyltransferase FkbM domain-containing protein</fullName>
    </recommendedName>
</protein>
<name>A0A323V2H0_9ACTN</name>
<evidence type="ECO:0000313" key="3">
    <source>
        <dbReference type="Proteomes" id="UP000247602"/>
    </source>
</evidence>
<dbReference type="RefSeq" id="WP_220036197.1">
    <property type="nucleotide sequence ID" value="NZ_QKNV01000741.1"/>
</dbReference>
<dbReference type="Gene3D" id="3.40.50.150">
    <property type="entry name" value="Vaccinia Virus protein VP39"/>
    <property type="match status" value="1"/>
</dbReference>